<reference evidence="2" key="1">
    <citation type="submission" date="2019-03" db="EMBL/GenBank/DDBJ databases">
        <title>Lake Tanganyika Metagenome-Assembled Genomes (MAGs).</title>
        <authorList>
            <person name="Tran P."/>
        </authorList>
    </citation>
    <scope>NUCLEOTIDE SEQUENCE</scope>
    <source>
        <strain evidence="2">M_DeepCast_400m_m2_100</strain>
    </source>
</reference>
<dbReference type="Proteomes" id="UP000748308">
    <property type="component" value="Unassembled WGS sequence"/>
</dbReference>
<dbReference type="InterPro" id="IPR000944">
    <property type="entry name" value="Tscrpt_reg_Rrf2"/>
</dbReference>
<dbReference type="InterPro" id="IPR036388">
    <property type="entry name" value="WH-like_DNA-bd_sf"/>
</dbReference>
<evidence type="ECO:0000256" key="1">
    <source>
        <dbReference type="SAM" id="MobiDB-lite"/>
    </source>
</evidence>
<dbReference type="PROSITE" id="PS51197">
    <property type="entry name" value="HTH_RRF2_2"/>
    <property type="match status" value="1"/>
</dbReference>
<dbReference type="SUPFAM" id="SSF46785">
    <property type="entry name" value="Winged helix' DNA-binding domain"/>
    <property type="match status" value="1"/>
</dbReference>
<dbReference type="NCBIfam" id="TIGR00738">
    <property type="entry name" value="rrf2_super"/>
    <property type="match status" value="1"/>
</dbReference>
<dbReference type="AlphaFoldDB" id="A0A937XEA9"/>
<dbReference type="GO" id="GO:0003700">
    <property type="term" value="F:DNA-binding transcription factor activity"/>
    <property type="evidence" value="ECO:0007669"/>
    <property type="project" value="TreeGrafter"/>
</dbReference>
<accession>A0A937XEA9</accession>
<dbReference type="PANTHER" id="PTHR33221:SF15">
    <property type="entry name" value="HTH-TYPE TRANSCRIPTIONAL REGULATOR YWGB-RELATED"/>
    <property type="match status" value="1"/>
</dbReference>
<feature type="compositionally biased region" description="Basic residues" evidence="1">
    <location>
        <begin position="145"/>
        <end position="154"/>
    </location>
</feature>
<dbReference type="EMBL" id="VGIY01000329">
    <property type="protein sequence ID" value="MBM3318343.1"/>
    <property type="molecule type" value="Genomic_DNA"/>
</dbReference>
<name>A0A937XEA9_UNCEI</name>
<sequence>MIHISEASNLAVHALARLAQAAPGRWVSAAEIARGLGRSPSHLAKVLPLLAARGWLASTRGSRGGYRLACDPHAVRLIDVIEWIEGPLRTDECLLGERICRPGSCLFGGDTGEIGKRVRDRLERATIGDFAPAGRPAPSGERAGRPRAQRRTRARRADAWRRGEGG</sequence>
<feature type="region of interest" description="Disordered" evidence="1">
    <location>
        <begin position="127"/>
        <end position="166"/>
    </location>
</feature>
<evidence type="ECO:0000313" key="3">
    <source>
        <dbReference type="Proteomes" id="UP000748308"/>
    </source>
</evidence>
<protein>
    <submittedName>
        <fullName evidence="2">Rrf2 family transcriptional regulator</fullName>
    </submittedName>
</protein>
<dbReference type="InterPro" id="IPR036390">
    <property type="entry name" value="WH_DNA-bd_sf"/>
</dbReference>
<evidence type="ECO:0000313" key="2">
    <source>
        <dbReference type="EMBL" id="MBM3318343.1"/>
    </source>
</evidence>
<comment type="caution">
    <text evidence="2">The sequence shown here is derived from an EMBL/GenBank/DDBJ whole genome shotgun (WGS) entry which is preliminary data.</text>
</comment>
<dbReference type="PANTHER" id="PTHR33221">
    <property type="entry name" value="WINGED HELIX-TURN-HELIX TRANSCRIPTIONAL REGULATOR, RRF2 FAMILY"/>
    <property type="match status" value="1"/>
</dbReference>
<dbReference type="Gene3D" id="1.10.10.10">
    <property type="entry name" value="Winged helix-like DNA-binding domain superfamily/Winged helix DNA-binding domain"/>
    <property type="match status" value="1"/>
</dbReference>
<dbReference type="GO" id="GO:0005829">
    <property type="term" value="C:cytosol"/>
    <property type="evidence" value="ECO:0007669"/>
    <property type="project" value="TreeGrafter"/>
</dbReference>
<proteinExistence type="predicted"/>
<dbReference type="Pfam" id="PF02082">
    <property type="entry name" value="Rrf2"/>
    <property type="match status" value="1"/>
</dbReference>
<organism evidence="2 3">
    <name type="scientific">Eiseniibacteriota bacterium</name>
    <dbReference type="NCBI Taxonomy" id="2212470"/>
    <lineage>
        <taxon>Bacteria</taxon>
        <taxon>Candidatus Eiseniibacteriota</taxon>
    </lineage>
</organism>
<gene>
    <name evidence="2" type="ORF">FJY75_10885</name>
</gene>
<feature type="compositionally biased region" description="Basic and acidic residues" evidence="1">
    <location>
        <begin position="155"/>
        <end position="166"/>
    </location>
</feature>